<evidence type="ECO:0000313" key="1">
    <source>
        <dbReference type="EMBL" id="MFC3165798.1"/>
    </source>
</evidence>
<evidence type="ECO:0000313" key="2">
    <source>
        <dbReference type="Proteomes" id="UP001595647"/>
    </source>
</evidence>
<comment type="caution">
    <text evidence="1">The sequence shown here is derived from an EMBL/GenBank/DDBJ whole genome shotgun (WGS) entry which is preliminary data.</text>
</comment>
<name>A0ABV7I7H2_9HYPH</name>
<organism evidence="1 2">
    <name type="scientific">Ciceribacter thiooxidans</name>
    <dbReference type="NCBI Taxonomy" id="1969821"/>
    <lineage>
        <taxon>Bacteria</taxon>
        <taxon>Pseudomonadati</taxon>
        <taxon>Pseudomonadota</taxon>
        <taxon>Alphaproteobacteria</taxon>
        <taxon>Hyphomicrobiales</taxon>
        <taxon>Rhizobiaceae</taxon>
        <taxon>Ciceribacter</taxon>
    </lineage>
</organism>
<accession>A0ABV7I7H2</accession>
<reference evidence="2" key="1">
    <citation type="journal article" date="2019" name="Int. J. Syst. Evol. Microbiol.">
        <title>The Global Catalogue of Microorganisms (GCM) 10K type strain sequencing project: providing services to taxonomists for standard genome sequencing and annotation.</title>
        <authorList>
            <consortium name="The Broad Institute Genomics Platform"/>
            <consortium name="The Broad Institute Genome Sequencing Center for Infectious Disease"/>
            <person name="Wu L."/>
            <person name="Ma J."/>
        </authorList>
    </citation>
    <scope>NUCLEOTIDE SEQUENCE [LARGE SCALE GENOMIC DNA]</scope>
    <source>
        <strain evidence="2">KCTC 52231</strain>
    </source>
</reference>
<dbReference type="EMBL" id="JBHRTG010000019">
    <property type="protein sequence ID" value="MFC3165798.1"/>
    <property type="molecule type" value="Genomic_DNA"/>
</dbReference>
<proteinExistence type="predicted"/>
<sequence>MRQAKPERMTVAYLEITLQIAVENRRAAVGVYQKYKETFLTEVAGASSKELLIRDDAVQVLHGFNSVDDAKAYLESALTGNHLWLQ</sequence>
<keyword evidence="2" id="KW-1185">Reference proteome</keyword>
<protein>
    <submittedName>
        <fullName evidence="1">Uncharacterized protein</fullName>
    </submittedName>
</protein>
<dbReference type="RefSeq" id="WP_378144031.1">
    <property type="nucleotide sequence ID" value="NZ_JBHRTG010000019.1"/>
</dbReference>
<gene>
    <name evidence="1" type="ORF">ACFOHV_21165</name>
</gene>
<dbReference type="Proteomes" id="UP001595647">
    <property type="component" value="Unassembled WGS sequence"/>
</dbReference>